<organism evidence="4 5">
    <name type="scientific">Stella humosa</name>
    <dbReference type="NCBI Taxonomy" id="94"/>
    <lineage>
        <taxon>Bacteria</taxon>
        <taxon>Pseudomonadati</taxon>
        <taxon>Pseudomonadota</taxon>
        <taxon>Alphaproteobacteria</taxon>
        <taxon>Rhodospirillales</taxon>
        <taxon>Stellaceae</taxon>
        <taxon>Stella</taxon>
    </lineage>
</organism>
<comment type="caution">
    <text evidence="4">The sequence shown here is derived from an EMBL/GenBank/DDBJ whole genome shotgun (WGS) entry which is preliminary data.</text>
</comment>
<dbReference type="PROSITE" id="PS50801">
    <property type="entry name" value="STAS"/>
    <property type="match status" value="1"/>
</dbReference>
<dbReference type="InterPro" id="IPR002645">
    <property type="entry name" value="STAS_dom"/>
</dbReference>
<dbReference type="Proteomes" id="UP000278222">
    <property type="component" value="Unassembled WGS sequence"/>
</dbReference>
<dbReference type="CDD" id="cd07043">
    <property type="entry name" value="STAS_anti-anti-sigma_factors"/>
    <property type="match status" value="1"/>
</dbReference>
<dbReference type="OrthoDB" id="280847at2"/>
<dbReference type="NCBIfam" id="TIGR00377">
    <property type="entry name" value="ant_ant_sig"/>
    <property type="match status" value="1"/>
</dbReference>
<dbReference type="InterPro" id="IPR036513">
    <property type="entry name" value="STAS_dom_sf"/>
</dbReference>
<dbReference type="EMBL" id="RJKX01000013">
    <property type="protein sequence ID" value="ROP99737.1"/>
    <property type="molecule type" value="Genomic_DNA"/>
</dbReference>
<dbReference type="InterPro" id="IPR003658">
    <property type="entry name" value="Anti-sigma_ant"/>
</dbReference>
<comment type="similarity">
    <text evidence="1 2">Belongs to the anti-sigma-factor antagonist family.</text>
</comment>
<dbReference type="AlphaFoldDB" id="A0A3N1M7R7"/>
<sequence length="110" mass="11711">MNLQQESQNGVVIVTPNGRLDISSAKLVEDSLIGIIERGHVRLVLDLSQLDYISSAGLRTLLVVAKRVEGAKGKIGLAALKPNVREVLEVGGFDRIFAIHADRAAALAAV</sequence>
<proteinExistence type="inferred from homology"/>
<accession>A0A3N1M7R7</accession>
<reference evidence="4 5" key="1">
    <citation type="submission" date="2018-11" db="EMBL/GenBank/DDBJ databases">
        <title>Genomic Encyclopedia of Type Strains, Phase IV (KMG-IV): sequencing the most valuable type-strain genomes for metagenomic binning, comparative biology and taxonomic classification.</title>
        <authorList>
            <person name="Goeker M."/>
        </authorList>
    </citation>
    <scope>NUCLEOTIDE SEQUENCE [LARGE SCALE GENOMIC DNA]</scope>
    <source>
        <strain evidence="4 5">DSM 5900</strain>
    </source>
</reference>
<protein>
    <recommendedName>
        <fullName evidence="2">Anti-sigma factor antagonist</fullName>
    </recommendedName>
</protein>
<evidence type="ECO:0000313" key="4">
    <source>
        <dbReference type="EMBL" id="ROP99737.1"/>
    </source>
</evidence>
<evidence type="ECO:0000256" key="2">
    <source>
        <dbReference type="RuleBase" id="RU003749"/>
    </source>
</evidence>
<evidence type="ECO:0000256" key="1">
    <source>
        <dbReference type="ARBA" id="ARBA00009013"/>
    </source>
</evidence>
<dbReference type="Pfam" id="PF01740">
    <property type="entry name" value="STAS"/>
    <property type="match status" value="1"/>
</dbReference>
<gene>
    <name evidence="4" type="ORF">EDC65_1523</name>
</gene>
<evidence type="ECO:0000259" key="3">
    <source>
        <dbReference type="PROSITE" id="PS50801"/>
    </source>
</evidence>
<dbReference type="Gene3D" id="3.30.750.24">
    <property type="entry name" value="STAS domain"/>
    <property type="match status" value="1"/>
</dbReference>
<evidence type="ECO:0000313" key="5">
    <source>
        <dbReference type="Proteomes" id="UP000278222"/>
    </source>
</evidence>
<name>A0A3N1M7R7_9PROT</name>
<dbReference type="SUPFAM" id="SSF52091">
    <property type="entry name" value="SpoIIaa-like"/>
    <property type="match status" value="1"/>
</dbReference>
<dbReference type="GO" id="GO:0043856">
    <property type="term" value="F:anti-sigma factor antagonist activity"/>
    <property type="evidence" value="ECO:0007669"/>
    <property type="project" value="InterPro"/>
</dbReference>
<feature type="domain" description="STAS" evidence="3">
    <location>
        <begin position="1"/>
        <end position="110"/>
    </location>
</feature>
<dbReference type="RefSeq" id="WP_123689094.1">
    <property type="nucleotide sequence ID" value="NZ_AP019700.1"/>
</dbReference>
<keyword evidence="5" id="KW-1185">Reference proteome</keyword>
<dbReference type="PANTHER" id="PTHR33495">
    <property type="entry name" value="ANTI-SIGMA FACTOR ANTAGONIST TM_1081-RELATED-RELATED"/>
    <property type="match status" value="1"/>
</dbReference>